<dbReference type="Proteomes" id="UP000011761">
    <property type="component" value="Unassembled WGS sequence"/>
</dbReference>
<feature type="transmembrane region" description="Helical" evidence="6">
    <location>
        <begin position="207"/>
        <end position="230"/>
    </location>
</feature>
<feature type="transmembrane region" description="Helical" evidence="6">
    <location>
        <begin position="44"/>
        <end position="69"/>
    </location>
</feature>
<feature type="transmembrane region" description="Helical" evidence="6">
    <location>
        <begin position="12"/>
        <end position="32"/>
    </location>
</feature>
<protein>
    <recommendedName>
        <fullName evidence="7">Rhodopsin domain-containing protein</fullName>
    </recommendedName>
</protein>
<feature type="transmembrane region" description="Helical" evidence="6">
    <location>
        <begin position="130"/>
        <end position="157"/>
    </location>
</feature>
<comment type="subcellular location">
    <subcellularLocation>
        <location evidence="1">Membrane</location>
        <topology evidence="1">Multi-pass membrane protein</topology>
    </subcellularLocation>
</comment>
<feature type="transmembrane region" description="Helical" evidence="6">
    <location>
        <begin position="242"/>
        <end position="265"/>
    </location>
</feature>
<dbReference type="eggNOG" id="ENOG502S025">
    <property type="taxonomic scope" value="Eukaryota"/>
</dbReference>
<sequence>LFSGHASQPAVYTVTICFSILSCVVVGLRLTTRLAIVRQTGWDDVLISLACVRMFLTRWTCCLCSQVLAKHGMGLHLHSLTPELIVTTTKWLWTFFWLYYASLSFTKLSLLLQYLRIFPHPRFVRACHTLLVIVAVWSVWAVFSGIFNCAPMSLFWTSSVWNPPGCIPRLPLWYSNSAINIVTDFATALLPIPIIHTLAIPKRQKNMLLCVFAAGLFTCLVSILRLIYIYPLAVSPDVTWDAPLVTIWSCVEANTAILCACVPTLKGLVQRYYPKLLDSVRSTP</sequence>
<evidence type="ECO:0000259" key="7">
    <source>
        <dbReference type="Pfam" id="PF20684"/>
    </source>
</evidence>
<dbReference type="InterPro" id="IPR052337">
    <property type="entry name" value="SAT4-like"/>
</dbReference>
<keyword evidence="9" id="KW-1185">Reference proteome</keyword>
<evidence type="ECO:0000256" key="3">
    <source>
        <dbReference type="ARBA" id="ARBA00022989"/>
    </source>
</evidence>
<feature type="transmembrane region" description="Helical" evidence="6">
    <location>
        <begin position="177"/>
        <end position="195"/>
    </location>
</feature>
<keyword evidence="2 6" id="KW-0812">Transmembrane</keyword>
<accession>M2NDC1</accession>
<evidence type="ECO:0000256" key="2">
    <source>
        <dbReference type="ARBA" id="ARBA00022692"/>
    </source>
</evidence>
<keyword evidence="3 6" id="KW-1133">Transmembrane helix</keyword>
<dbReference type="OrthoDB" id="444631at2759"/>
<evidence type="ECO:0000313" key="9">
    <source>
        <dbReference type="Proteomes" id="UP000011761"/>
    </source>
</evidence>
<dbReference type="InterPro" id="IPR049326">
    <property type="entry name" value="Rhodopsin_dom_fungi"/>
</dbReference>
<feature type="non-terminal residue" evidence="8">
    <location>
        <position position="284"/>
    </location>
</feature>
<gene>
    <name evidence="8" type="ORF">BAUCODRAFT_52567</name>
</gene>
<dbReference type="OMA" id="CYCVIAS"/>
<dbReference type="PANTHER" id="PTHR33048">
    <property type="entry name" value="PTH11-LIKE INTEGRAL MEMBRANE PROTEIN (AFU_ORTHOLOGUE AFUA_5G11245)"/>
    <property type="match status" value="1"/>
</dbReference>
<dbReference type="AlphaFoldDB" id="M2NDC1"/>
<reference evidence="8 9" key="1">
    <citation type="journal article" date="2012" name="PLoS Pathog.">
        <title>Diverse lifestyles and strategies of plant pathogenesis encoded in the genomes of eighteen Dothideomycetes fungi.</title>
        <authorList>
            <person name="Ohm R.A."/>
            <person name="Feau N."/>
            <person name="Henrissat B."/>
            <person name="Schoch C.L."/>
            <person name="Horwitz B.A."/>
            <person name="Barry K.W."/>
            <person name="Condon B.J."/>
            <person name="Copeland A.C."/>
            <person name="Dhillon B."/>
            <person name="Glaser F."/>
            <person name="Hesse C.N."/>
            <person name="Kosti I."/>
            <person name="LaButti K."/>
            <person name="Lindquist E.A."/>
            <person name="Lucas S."/>
            <person name="Salamov A.A."/>
            <person name="Bradshaw R.E."/>
            <person name="Ciuffetti L."/>
            <person name="Hamelin R.C."/>
            <person name="Kema G.H.J."/>
            <person name="Lawrence C."/>
            <person name="Scott J.A."/>
            <person name="Spatafora J.W."/>
            <person name="Turgeon B.G."/>
            <person name="de Wit P.J.G.M."/>
            <person name="Zhong S."/>
            <person name="Goodwin S.B."/>
            <person name="Grigoriev I.V."/>
        </authorList>
    </citation>
    <scope>NUCLEOTIDE SEQUENCE [LARGE SCALE GENOMIC DNA]</scope>
    <source>
        <strain evidence="8 9">UAMH 10762</strain>
    </source>
</reference>
<evidence type="ECO:0000256" key="5">
    <source>
        <dbReference type="ARBA" id="ARBA00038359"/>
    </source>
</evidence>
<evidence type="ECO:0000313" key="8">
    <source>
        <dbReference type="EMBL" id="EMC97219.1"/>
    </source>
</evidence>
<keyword evidence="4 6" id="KW-0472">Membrane</keyword>
<dbReference type="GO" id="GO:0016020">
    <property type="term" value="C:membrane"/>
    <property type="evidence" value="ECO:0007669"/>
    <property type="project" value="UniProtKB-SubCell"/>
</dbReference>
<dbReference type="EMBL" id="KB445554">
    <property type="protein sequence ID" value="EMC97219.1"/>
    <property type="molecule type" value="Genomic_DNA"/>
</dbReference>
<comment type="similarity">
    <text evidence="5">Belongs to the SAT4 family.</text>
</comment>
<dbReference type="GeneID" id="19115169"/>
<dbReference type="RefSeq" id="XP_007675364.1">
    <property type="nucleotide sequence ID" value="XM_007677174.1"/>
</dbReference>
<proteinExistence type="inferred from homology"/>
<dbReference type="KEGG" id="bcom:BAUCODRAFT_52567"/>
<name>M2NDC1_BAUPA</name>
<feature type="domain" description="Rhodopsin" evidence="7">
    <location>
        <begin position="28"/>
        <end position="271"/>
    </location>
</feature>
<evidence type="ECO:0000256" key="4">
    <source>
        <dbReference type="ARBA" id="ARBA00023136"/>
    </source>
</evidence>
<dbReference type="PANTHER" id="PTHR33048:SF47">
    <property type="entry name" value="INTEGRAL MEMBRANE PROTEIN-RELATED"/>
    <property type="match status" value="1"/>
</dbReference>
<evidence type="ECO:0000256" key="6">
    <source>
        <dbReference type="SAM" id="Phobius"/>
    </source>
</evidence>
<feature type="non-terminal residue" evidence="8">
    <location>
        <position position="1"/>
    </location>
</feature>
<feature type="transmembrane region" description="Helical" evidence="6">
    <location>
        <begin position="97"/>
        <end position="118"/>
    </location>
</feature>
<organism evidence="8 9">
    <name type="scientific">Baudoinia panamericana (strain UAMH 10762)</name>
    <name type="common">Angels' share fungus</name>
    <name type="synonym">Baudoinia compniacensis (strain UAMH 10762)</name>
    <dbReference type="NCBI Taxonomy" id="717646"/>
    <lineage>
        <taxon>Eukaryota</taxon>
        <taxon>Fungi</taxon>
        <taxon>Dikarya</taxon>
        <taxon>Ascomycota</taxon>
        <taxon>Pezizomycotina</taxon>
        <taxon>Dothideomycetes</taxon>
        <taxon>Dothideomycetidae</taxon>
        <taxon>Mycosphaerellales</taxon>
        <taxon>Teratosphaeriaceae</taxon>
        <taxon>Baudoinia</taxon>
    </lineage>
</organism>
<dbReference type="Pfam" id="PF20684">
    <property type="entry name" value="Fung_rhodopsin"/>
    <property type="match status" value="1"/>
</dbReference>
<dbReference type="HOGENOM" id="CLU_028200_0_2_1"/>
<evidence type="ECO:0000256" key="1">
    <source>
        <dbReference type="ARBA" id="ARBA00004141"/>
    </source>
</evidence>